<dbReference type="CDD" id="cd00567">
    <property type="entry name" value="ACAD"/>
    <property type="match status" value="1"/>
</dbReference>
<dbReference type="InterPro" id="IPR009075">
    <property type="entry name" value="AcylCo_DH/oxidase_C"/>
</dbReference>
<dbReference type="Gene3D" id="1.10.540.10">
    <property type="entry name" value="Acyl-CoA dehydrogenase/oxidase, N-terminal domain"/>
    <property type="match status" value="1"/>
</dbReference>
<dbReference type="EMBL" id="JARJLM010000315">
    <property type="protein sequence ID" value="MDF3834939.1"/>
    <property type="molecule type" value="Genomic_DNA"/>
</dbReference>
<organism evidence="9 10">
    <name type="scientific">Cupriavidus basilensis</name>
    <dbReference type="NCBI Taxonomy" id="68895"/>
    <lineage>
        <taxon>Bacteria</taxon>
        <taxon>Pseudomonadati</taxon>
        <taxon>Pseudomonadota</taxon>
        <taxon>Betaproteobacteria</taxon>
        <taxon>Burkholderiales</taxon>
        <taxon>Burkholderiaceae</taxon>
        <taxon>Cupriavidus</taxon>
    </lineage>
</organism>
<dbReference type="InterPro" id="IPR037069">
    <property type="entry name" value="AcylCoA_DH/ox_N_sf"/>
</dbReference>
<evidence type="ECO:0000313" key="9">
    <source>
        <dbReference type="EMBL" id="MDF3834939.1"/>
    </source>
</evidence>
<keyword evidence="5" id="KW-0560">Oxidoreductase</keyword>
<accession>A0ABT6AR73</accession>
<dbReference type="PANTHER" id="PTHR43884:SF20">
    <property type="entry name" value="ACYL-COA DEHYDROGENASE FADE28"/>
    <property type="match status" value="1"/>
</dbReference>
<dbReference type="Gene3D" id="2.40.110.10">
    <property type="entry name" value="Butyryl-CoA Dehydrogenase, subunit A, domain 2"/>
    <property type="match status" value="1"/>
</dbReference>
<dbReference type="SUPFAM" id="SSF47203">
    <property type="entry name" value="Acyl-CoA dehydrogenase C-terminal domain-like"/>
    <property type="match status" value="1"/>
</dbReference>
<evidence type="ECO:0000256" key="3">
    <source>
        <dbReference type="ARBA" id="ARBA00022630"/>
    </source>
</evidence>
<dbReference type="Pfam" id="PF00441">
    <property type="entry name" value="Acyl-CoA_dh_1"/>
    <property type="match status" value="1"/>
</dbReference>
<dbReference type="SUPFAM" id="SSF56645">
    <property type="entry name" value="Acyl-CoA dehydrogenase NM domain-like"/>
    <property type="match status" value="1"/>
</dbReference>
<protein>
    <submittedName>
        <fullName evidence="9">Acyl-CoA dehydrogenase family protein</fullName>
    </submittedName>
</protein>
<evidence type="ECO:0000259" key="7">
    <source>
        <dbReference type="Pfam" id="PF02770"/>
    </source>
</evidence>
<dbReference type="Pfam" id="PF02771">
    <property type="entry name" value="Acyl-CoA_dh_N"/>
    <property type="match status" value="1"/>
</dbReference>
<gene>
    <name evidence="9" type="ORF">P3W85_18525</name>
</gene>
<dbReference type="InterPro" id="IPR046373">
    <property type="entry name" value="Acyl-CoA_Oxase/DH_mid-dom_sf"/>
</dbReference>
<feature type="domain" description="Acyl-CoA dehydrogenase/oxidase C-terminal" evidence="6">
    <location>
        <begin position="229"/>
        <end position="368"/>
    </location>
</feature>
<comment type="cofactor">
    <cofactor evidence="1">
        <name>FAD</name>
        <dbReference type="ChEBI" id="CHEBI:57692"/>
    </cofactor>
</comment>
<keyword evidence="3" id="KW-0285">Flavoprotein</keyword>
<reference evidence="9 10" key="1">
    <citation type="submission" date="2023-03" db="EMBL/GenBank/DDBJ databases">
        <title>Draft assemblies of triclosan tolerant bacteria isolated from returned activated sludge.</title>
        <authorList>
            <person name="Van Hamelsveld S."/>
        </authorList>
    </citation>
    <scope>NUCLEOTIDE SEQUENCE [LARGE SCALE GENOMIC DNA]</scope>
    <source>
        <strain evidence="9 10">GW210010_S58</strain>
    </source>
</reference>
<feature type="domain" description="Acyl-CoA dehydrogenase/oxidase N-terminal" evidence="8">
    <location>
        <begin position="6"/>
        <end position="113"/>
    </location>
</feature>
<dbReference type="InterPro" id="IPR013786">
    <property type="entry name" value="AcylCoA_DH/ox_N"/>
</dbReference>
<name>A0ABT6AR73_9BURK</name>
<dbReference type="InterPro" id="IPR036250">
    <property type="entry name" value="AcylCo_DH-like_C"/>
</dbReference>
<dbReference type="Proteomes" id="UP001216674">
    <property type="component" value="Unassembled WGS sequence"/>
</dbReference>
<comment type="similarity">
    <text evidence="2">Belongs to the acyl-CoA dehydrogenase family.</text>
</comment>
<dbReference type="RefSeq" id="WP_276265866.1">
    <property type="nucleotide sequence ID" value="NZ_JARJLM010000315.1"/>
</dbReference>
<dbReference type="Pfam" id="PF02770">
    <property type="entry name" value="Acyl-CoA_dh_M"/>
    <property type="match status" value="1"/>
</dbReference>
<dbReference type="InterPro" id="IPR006091">
    <property type="entry name" value="Acyl-CoA_Oxase/DH_mid-dom"/>
</dbReference>
<keyword evidence="4" id="KW-0274">FAD</keyword>
<dbReference type="InterPro" id="IPR009100">
    <property type="entry name" value="AcylCoA_DH/oxidase_NM_dom_sf"/>
</dbReference>
<evidence type="ECO:0000259" key="6">
    <source>
        <dbReference type="Pfam" id="PF00441"/>
    </source>
</evidence>
<proteinExistence type="inferred from homology"/>
<dbReference type="PANTHER" id="PTHR43884">
    <property type="entry name" value="ACYL-COA DEHYDROGENASE"/>
    <property type="match status" value="1"/>
</dbReference>
<keyword evidence="10" id="KW-1185">Reference proteome</keyword>
<evidence type="ECO:0000256" key="2">
    <source>
        <dbReference type="ARBA" id="ARBA00009347"/>
    </source>
</evidence>
<evidence type="ECO:0000313" key="10">
    <source>
        <dbReference type="Proteomes" id="UP001216674"/>
    </source>
</evidence>
<evidence type="ECO:0000256" key="1">
    <source>
        <dbReference type="ARBA" id="ARBA00001974"/>
    </source>
</evidence>
<comment type="caution">
    <text evidence="9">The sequence shown here is derived from an EMBL/GenBank/DDBJ whole genome shotgun (WGS) entry which is preliminary data.</text>
</comment>
<evidence type="ECO:0000259" key="8">
    <source>
        <dbReference type="Pfam" id="PF02771"/>
    </source>
</evidence>
<feature type="domain" description="Acyl-CoA oxidase/dehydrogenase middle" evidence="7">
    <location>
        <begin position="118"/>
        <end position="209"/>
    </location>
</feature>
<dbReference type="Gene3D" id="1.20.140.10">
    <property type="entry name" value="Butyryl-CoA Dehydrogenase, subunit A, domain 3"/>
    <property type="match status" value="1"/>
</dbReference>
<evidence type="ECO:0000256" key="5">
    <source>
        <dbReference type="ARBA" id="ARBA00023002"/>
    </source>
</evidence>
<evidence type="ECO:0000256" key="4">
    <source>
        <dbReference type="ARBA" id="ARBA00022827"/>
    </source>
</evidence>
<sequence>MDFNLSEDQRLLVDAVARYLEREYRFEDHPQRSPEQGQRWQGLAELGLLGLPFDARYGGGGGSVVDLALVMQEFGKALVTEPYLATVVLAGAVLERAGSPEQKAQWIPQLAVGSKRIALAFEEAQTASDLSRIEMTYRSDEDGYVLQGRKKGVLAGFADVLIVLARKERGSTAEENYKLFLVPVDAVGITHISYPAIDGSAVSEYGLDDVHIPATDVLGDGSLTLAHVAYALDLARIALCAEAVGIMESVVRDTAEYARTRRQFGVAIGSFQALQHKMVDMLVHTEQAKSSLWRALAFLSNDAQRTSECAATKAMIGMSARFVGQQAVQIHGGMGMSEEMKISHYFKRLTAIEQTLGNTAVHLRRLAYGISLAARS</sequence>